<evidence type="ECO:0000313" key="12">
    <source>
        <dbReference type="Proteomes" id="UP000470018"/>
    </source>
</evidence>
<reference evidence="5 10" key="4">
    <citation type="submission" date="2017-09" db="EMBL/GenBank/DDBJ databases">
        <title>Draft genome of Acinetobacter baumannii strain I43, a mercury resistant bacteria.</title>
        <authorList>
            <person name="Siqueira K.A."/>
            <person name="Mello I.S."/>
            <person name="Mendes T.A."/>
            <person name="Soares M.A."/>
        </authorList>
    </citation>
    <scope>NUCLEOTIDE SEQUENCE [LARGE SCALE GENOMIC DNA]</scope>
    <source>
        <strain evidence="5 10">I43</strain>
    </source>
</reference>
<dbReference type="Proteomes" id="UP000664966">
    <property type="component" value="Plasmid p1KSK6"/>
</dbReference>
<proteinExistence type="predicted"/>
<geneLocation type="plasmid" evidence="1">
    <name>pD4</name>
</geneLocation>
<dbReference type="EMBL" id="KT779035">
    <property type="protein sequence ID" value="ALG88382.1"/>
    <property type="molecule type" value="Genomic_DNA"/>
</dbReference>
<dbReference type="AlphaFoldDB" id="A0A090C2M1"/>
<name>A0A090C2M1_ACIBA</name>
<reference evidence="4 9" key="3">
    <citation type="submission" date="2017-05" db="EMBL/GenBank/DDBJ databases">
        <title>Draft genome sequence of MDR A. baumannii AB360.</title>
        <authorList>
            <person name="Wareham D.W."/>
            <person name="Bean D.C."/>
        </authorList>
    </citation>
    <scope>NUCLEOTIDE SEQUENCE [LARGE SCALE GENOMIC DNA]</scope>
    <source>
        <strain evidence="4 9">AB360</strain>
    </source>
</reference>
<evidence type="ECO:0000313" key="13">
    <source>
        <dbReference type="Proteomes" id="UP000664966"/>
    </source>
</evidence>
<reference evidence="3 12" key="6">
    <citation type="submission" date="2020-02" db="EMBL/GenBank/DDBJ databases">
        <title>Whole genome shot-gun sequencing of clinical Carbapenem resistant A. baumannii.</title>
        <authorList>
            <person name="Veeraraghavan B."/>
            <person name="Mathur P."/>
            <person name="Vijayakumar S."/>
            <person name="Vasudevan K."/>
            <person name="Lincy M."/>
            <person name="Kirubananthan A."/>
        </authorList>
    </citation>
    <scope>NUCLEOTIDE SEQUENCE [LARGE SCALE GENOMIC DNA]</scope>
    <source>
        <strain evidence="3 12">SP816</strain>
    </source>
</reference>
<reference evidence="7 11" key="5">
    <citation type="submission" date="2018-12" db="EMBL/GenBank/DDBJ databases">
        <title>Draft Genome Sequences Human Pathogenic Acinetobacter baumannii Strains.</title>
        <authorList>
            <person name="Madhi M."/>
            <person name="Ronco T."/>
            <person name="Olsen R.H."/>
            <person name="Hassani A."/>
        </authorList>
    </citation>
    <scope>NUCLEOTIDE SEQUENCE [LARGE SCALE GENOMIC DNA]</scope>
    <source>
        <strain evidence="7 11">AB3</strain>
    </source>
</reference>
<evidence type="ECO:0000313" key="5">
    <source>
        <dbReference type="EMBL" id="PHQ01220.1"/>
    </source>
</evidence>
<gene>
    <name evidence="4" type="ORF">CBE85_13745</name>
    <name evidence="5" type="ORF">CPI82_18445</name>
    <name evidence="7" type="ORF">EJ062_12450</name>
    <name evidence="3" type="ORF">G3N53_13865</name>
    <name evidence="6" type="ORF">J6E47_20305</name>
    <name evidence="2" type="ORF">LV35_03616</name>
</gene>
<evidence type="ECO:0000313" key="1">
    <source>
        <dbReference type="EMBL" id="ALG88382.1"/>
    </source>
</evidence>
<evidence type="ECO:0000313" key="11">
    <source>
        <dbReference type="Proteomes" id="UP000268239"/>
    </source>
</evidence>
<dbReference type="Proteomes" id="UP000268239">
    <property type="component" value="Unassembled WGS sequence"/>
</dbReference>
<reference evidence="1" key="1">
    <citation type="submission" date="2015-09" db="EMBL/GenBank/DDBJ databases">
        <title>Conjugative plasmids carrying the sulphonamide resistance gene sul2.</title>
        <authorList>
            <person name="Hamidian M."/>
            <person name="Holt K.E."/>
            <person name="Pickard D."/>
            <person name="Hall R.M."/>
        </authorList>
    </citation>
    <scope>NUCLEOTIDE SEQUENCE</scope>
    <source>
        <strain evidence="1">D4</strain>
        <plasmid evidence="1">pD4</plasmid>
    </source>
</reference>
<evidence type="ECO:0000313" key="7">
    <source>
        <dbReference type="EMBL" id="RTQ76289.1"/>
    </source>
</evidence>
<dbReference type="Proteomes" id="UP000197394">
    <property type="component" value="Unassembled WGS sequence"/>
</dbReference>
<accession>A0A090C2M1</accession>
<geneLocation type="plasmid" evidence="6 13">
    <name>p1KSK6</name>
</geneLocation>
<evidence type="ECO:0000313" key="10">
    <source>
        <dbReference type="Proteomes" id="UP000223291"/>
    </source>
</evidence>
<dbReference type="EMBL" id="JAAGTY010000015">
    <property type="protein sequence ID" value="NDW42159.1"/>
    <property type="molecule type" value="Genomic_DNA"/>
</dbReference>
<dbReference type="EMBL" id="NGKM01000014">
    <property type="protein sequence ID" value="OWK66060.1"/>
    <property type="molecule type" value="Genomic_DNA"/>
</dbReference>
<dbReference type="RefSeq" id="WP_001177226.1">
    <property type="nucleotide sequence ID" value="NZ_AP014650.1"/>
</dbReference>
<reference evidence="2 8" key="2">
    <citation type="submission" date="2016-01" db="EMBL/GenBank/DDBJ databases">
        <title>Draft sequences of Acinetobacter baumannii isolates from wounded military personnel.</title>
        <authorList>
            <person name="Arivett B.A."/>
            <person name="Fiester S.E."/>
            <person name="Ream D.C."/>
            <person name="Actis L.A."/>
        </authorList>
    </citation>
    <scope>NUCLEOTIDE SEQUENCE [LARGE SCALE GENOMIC DNA]</scope>
    <source>
        <strain evidence="2 8">AB2828</strain>
    </source>
</reference>
<dbReference type="EMBL" id="LRDT01000048">
    <property type="protein sequence ID" value="KZA11707.1"/>
    <property type="molecule type" value="Genomic_DNA"/>
</dbReference>
<dbReference type="Proteomes" id="UP000076296">
    <property type="component" value="Unassembled WGS sequence"/>
</dbReference>
<dbReference type="PATRIC" id="fig|470.1369.peg.3733"/>
<organism evidence="3 12">
    <name type="scientific">Acinetobacter baumannii</name>
    <dbReference type="NCBI Taxonomy" id="470"/>
    <lineage>
        <taxon>Bacteria</taxon>
        <taxon>Pseudomonadati</taxon>
        <taxon>Pseudomonadota</taxon>
        <taxon>Gammaproteobacteria</taxon>
        <taxon>Moraxellales</taxon>
        <taxon>Moraxellaceae</taxon>
        <taxon>Acinetobacter</taxon>
        <taxon>Acinetobacter calcoaceticus/baumannii complex</taxon>
    </lineage>
</organism>
<dbReference type="EMBL" id="RXLU01000071">
    <property type="protein sequence ID" value="RTQ76289.1"/>
    <property type="molecule type" value="Genomic_DNA"/>
</dbReference>
<dbReference type="Proteomes" id="UP000470018">
    <property type="component" value="Unassembled WGS sequence"/>
</dbReference>
<evidence type="ECO:0000313" key="9">
    <source>
        <dbReference type="Proteomes" id="UP000197394"/>
    </source>
</evidence>
<evidence type="ECO:0000313" key="2">
    <source>
        <dbReference type="EMBL" id="KZA11707.1"/>
    </source>
</evidence>
<evidence type="ECO:0000313" key="6">
    <source>
        <dbReference type="EMBL" id="QTK45524.1"/>
    </source>
</evidence>
<evidence type="ECO:0000313" key="3">
    <source>
        <dbReference type="EMBL" id="NDW42159.1"/>
    </source>
</evidence>
<reference evidence="6" key="7">
    <citation type="submission" date="2021-03" db="EMBL/GenBank/DDBJ databases">
        <title>Complete genome sequencing of Acinetobacter baumannii.</title>
        <authorList>
            <person name="Yadav B."/>
            <person name="Makwana N."/>
            <person name="Kharat A.S."/>
            <person name="Veeraraghavan B."/>
            <person name="Vijayakumar S."/>
            <person name="Priya M."/>
        </authorList>
    </citation>
    <scope>NUCLEOTIDE SEQUENCE</scope>
    <source>
        <strain evidence="6">KSK6</strain>
        <plasmid evidence="6">p1KSK6</plasmid>
    </source>
</reference>
<protein>
    <submittedName>
        <fullName evidence="3">Uncharacterized protein</fullName>
    </submittedName>
</protein>
<dbReference type="Proteomes" id="UP000223291">
    <property type="component" value="Unassembled WGS sequence"/>
</dbReference>
<dbReference type="EMBL" id="NXDV01000022">
    <property type="protein sequence ID" value="PHQ01220.1"/>
    <property type="molecule type" value="Genomic_DNA"/>
</dbReference>
<sequence length="215" mass="24848">MQLSLELLERVFRSNQNDPNKFMSRLKQSPNPKHVLDVVAASEMLQKANLLIHDLMSNGQKQSHIFKEKKEYESKDQIFTLRSDDDPNKFYVYVFHLIPENSLTVKFSYCLGTLNAPNVFGPESALKLKGVLLNIFELHLKQEFIFPSWCNVFYINNLTSRAMPNIALSSIEDQLSNPLDFFPDAIETLKMYSINIKNIDLEIMDMFVSSNQMSN</sequence>
<evidence type="ECO:0000313" key="4">
    <source>
        <dbReference type="EMBL" id="OWK66060.1"/>
    </source>
</evidence>
<evidence type="ECO:0000313" key="8">
    <source>
        <dbReference type="Proteomes" id="UP000076296"/>
    </source>
</evidence>
<dbReference type="EMBL" id="CP072271">
    <property type="protein sequence ID" value="QTK45524.1"/>
    <property type="molecule type" value="Genomic_DNA"/>
</dbReference>
<keyword evidence="1" id="KW-0614">Plasmid</keyword>